<sequence>MRLIIWRFLDGNRAHEKQSAALVSGLRSCLGSDSVDCHDLHCLELSISLWRGLPEQLHQLPKPDLIVGAGHRSHWPMLRARRQFGGRSVVIMQPSLPLHWFDFAIIPEHDRPPPLENVILTHGALAEPLPDLEPEAGRGLLLIGGPSRHYRWDTQAVATTADRLFEQPLRWVVSDSRRTPADTQAILAGSKAEFYSWRSCPPGWLAEQMARSAQIWVTSDSVSMISEALQSRARIGVIPLPSRTRANKVRSAVQRFMDLGLLSDRPEEIGGAWAPREPFNQQIVCARALLRRCGLNTLKQVEVGGQLL</sequence>
<evidence type="ECO:0000313" key="2">
    <source>
        <dbReference type="Proteomes" id="UP000306791"/>
    </source>
</evidence>
<dbReference type="EMBL" id="VANI01000010">
    <property type="protein sequence ID" value="TLM77313.1"/>
    <property type="molecule type" value="Genomic_DNA"/>
</dbReference>
<evidence type="ECO:0008006" key="3">
    <source>
        <dbReference type="Google" id="ProtNLM"/>
    </source>
</evidence>
<dbReference type="InterPro" id="IPR009367">
    <property type="entry name" value="Elm1-like"/>
</dbReference>
<organism evidence="1 2">
    <name type="scientific">Microbulbifer harenosus</name>
    <dbReference type="NCBI Taxonomy" id="2576840"/>
    <lineage>
        <taxon>Bacteria</taxon>
        <taxon>Pseudomonadati</taxon>
        <taxon>Pseudomonadota</taxon>
        <taxon>Gammaproteobacteria</taxon>
        <taxon>Cellvibrionales</taxon>
        <taxon>Microbulbiferaceae</taxon>
        <taxon>Microbulbifer</taxon>
    </lineage>
</organism>
<gene>
    <name evidence="1" type="ORF">FDY93_10310</name>
</gene>
<proteinExistence type="predicted"/>
<comment type="caution">
    <text evidence="1">The sequence shown here is derived from an EMBL/GenBank/DDBJ whole genome shotgun (WGS) entry which is preliminary data.</text>
</comment>
<accession>A0ABY2UI36</accession>
<evidence type="ECO:0000313" key="1">
    <source>
        <dbReference type="EMBL" id="TLM77313.1"/>
    </source>
</evidence>
<reference evidence="1 2" key="1">
    <citation type="submission" date="2019-05" db="EMBL/GenBank/DDBJ databases">
        <title>Microbulbifer harenosus sp. nov., an alginate-degrading bacterium isolated from coastal sand.</title>
        <authorList>
            <person name="Huang H."/>
            <person name="Mo K."/>
            <person name="Bao S."/>
        </authorList>
    </citation>
    <scope>NUCLEOTIDE SEQUENCE [LARGE SCALE GENOMIC DNA]</scope>
    <source>
        <strain evidence="1 2">HB161719</strain>
    </source>
</reference>
<dbReference type="Pfam" id="PF06258">
    <property type="entry name" value="Mito_fiss_Elm1"/>
    <property type="match status" value="1"/>
</dbReference>
<protein>
    <recommendedName>
        <fullName evidence="3">Nucleoside-diphosphate sugar epimerase</fullName>
    </recommendedName>
</protein>
<name>A0ABY2UI36_9GAMM</name>
<dbReference type="Proteomes" id="UP000306791">
    <property type="component" value="Unassembled WGS sequence"/>
</dbReference>
<keyword evidence="2" id="KW-1185">Reference proteome</keyword>
<dbReference type="RefSeq" id="WP_138235654.1">
    <property type="nucleotide sequence ID" value="NZ_CP185860.1"/>
</dbReference>